<dbReference type="PANTHER" id="PTHR43293">
    <property type="entry name" value="ACETATE COA-TRANSFERASE YDIF"/>
    <property type="match status" value="1"/>
</dbReference>
<dbReference type="AlphaFoldDB" id="A0A3A8JKZ6"/>
<dbReference type="SMART" id="SM00882">
    <property type="entry name" value="CoA_trans"/>
    <property type="match status" value="1"/>
</dbReference>
<keyword evidence="1" id="KW-0808">Transferase</keyword>
<dbReference type="Pfam" id="PF01144">
    <property type="entry name" value="CoA_trans"/>
    <property type="match status" value="1"/>
</dbReference>
<dbReference type="Proteomes" id="UP000268094">
    <property type="component" value="Unassembled WGS sequence"/>
</dbReference>
<dbReference type="Gene3D" id="3.40.1080.10">
    <property type="entry name" value="Glutaconate Coenzyme A-transferase"/>
    <property type="match status" value="1"/>
</dbReference>
<dbReference type="SUPFAM" id="SSF100950">
    <property type="entry name" value="NagB/RpiA/CoA transferase-like"/>
    <property type="match status" value="1"/>
</dbReference>
<dbReference type="PANTHER" id="PTHR43293:SF3">
    <property type="entry name" value="CHOLESTEROL RING-CLEAVING HYDROLASE IPDB SUBUNIT"/>
    <property type="match status" value="1"/>
</dbReference>
<organism evidence="1 2">
    <name type="scientific">Corallococcus terminator</name>
    <dbReference type="NCBI Taxonomy" id="2316733"/>
    <lineage>
        <taxon>Bacteria</taxon>
        <taxon>Pseudomonadati</taxon>
        <taxon>Myxococcota</taxon>
        <taxon>Myxococcia</taxon>
        <taxon>Myxococcales</taxon>
        <taxon>Cystobacterineae</taxon>
        <taxon>Myxococcaceae</taxon>
        <taxon>Corallococcus</taxon>
    </lineage>
</organism>
<sequence>MTATTMLDATPAETVVSLLAREIEDGAVVATGVASPLVILAIAVARATHAPGLTYLACVGSLDPDLPELYPSSEDLRYLNGRSAEVSIADLFDHARRGRVDTVFFGAAEVDPAGRTNMTASGSMEKPRTKFPGVAGAATLRQWVKNPVLLVPRQSRRNLVPQVQVATTRDPSRPVRLISDLGTFELGGPRGARLLSRHPWASVEGITERTGFEFAVPDALPVTSLPDARTVTAIRALDPHNLRDALVGS</sequence>
<comment type="caution">
    <text evidence="1">The sequence shown here is derived from an EMBL/GenBank/DDBJ whole genome shotgun (WGS) entry which is preliminary data.</text>
</comment>
<proteinExistence type="predicted"/>
<evidence type="ECO:0000313" key="2">
    <source>
        <dbReference type="Proteomes" id="UP000268094"/>
    </source>
</evidence>
<protein>
    <submittedName>
        <fullName evidence="1">Glutaconate CoA-transferase</fullName>
    </submittedName>
</protein>
<dbReference type="InterPro" id="IPR037171">
    <property type="entry name" value="NagB/RpiA_transferase-like"/>
</dbReference>
<dbReference type="RefSeq" id="WP_120539294.1">
    <property type="nucleotide sequence ID" value="NZ_RAVZ01000016.1"/>
</dbReference>
<dbReference type="OrthoDB" id="9805230at2"/>
<dbReference type="InterPro" id="IPR004165">
    <property type="entry name" value="CoA_trans_fam_I"/>
</dbReference>
<reference evidence="2" key="1">
    <citation type="submission" date="2018-09" db="EMBL/GenBank/DDBJ databases">
        <authorList>
            <person name="Livingstone P.G."/>
            <person name="Whitworth D.E."/>
        </authorList>
    </citation>
    <scope>NUCLEOTIDE SEQUENCE [LARGE SCALE GENOMIC DNA]</scope>
    <source>
        <strain evidence="2">CA054A</strain>
    </source>
</reference>
<keyword evidence="2" id="KW-1185">Reference proteome</keyword>
<name>A0A3A8JKZ6_9BACT</name>
<evidence type="ECO:0000313" key="1">
    <source>
        <dbReference type="EMBL" id="RKG92964.1"/>
    </source>
</evidence>
<gene>
    <name evidence="1" type="ORF">D7V88_04210</name>
</gene>
<dbReference type="GO" id="GO:0008410">
    <property type="term" value="F:CoA-transferase activity"/>
    <property type="evidence" value="ECO:0007669"/>
    <property type="project" value="InterPro"/>
</dbReference>
<dbReference type="EMBL" id="RAVZ01000016">
    <property type="protein sequence ID" value="RKG92964.1"/>
    <property type="molecule type" value="Genomic_DNA"/>
</dbReference>
<accession>A0A3A8JKZ6</accession>